<feature type="compositionally biased region" description="Basic residues" evidence="1">
    <location>
        <begin position="163"/>
        <end position="172"/>
    </location>
</feature>
<dbReference type="RefSeq" id="WP_144840320.1">
    <property type="nucleotide sequence ID" value="NZ_JBHTKI010000007.1"/>
</dbReference>
<evidence type="ECO:0000313" key="4">
    <source>
        <dbReference type="EMBL" id="MFD1030573.1"/>
    </source>
</evidence>
<dbReference type="InterPro" id="IPR019060">
    <property type="entry name" value="DUF2382"/>
</dbReference>
<feature type="domain" description="DUF2382" evidence="2">
    <location>
        <begin position="182"/>
        <end position="294"/>
    </location>
</feature>
<dbReference type="PANTHER" id="PTHR38463:SF1">
    <property type="entry name" value="STRESS RESPONSE PROTEIN YSNF"/>
    <property type="match status" value="1"/>
</dbReference>
<dbReference type="EMBL" id="JBHTKI010000007">
    <property type="protein sequence ID" value="MFD1030573.1"/>
    <property type="molecule type" value="Genomic_DNA"/>
</dbReference>
<proteinExistence type="predicted"/>
<comment type="caution">
    <text evidence="4">The sequence shown here is derived from an EMBL/GenBank/DDBJ whole genome shotgun (WGS) entry which is preliminary data.</text>
</comment>
<protein>
    <submittedName>
        <fullName evidence="4">YsnF/AvaK domain-containing protein</fullName>
    </submittedName>
</protein>
<dbReference type="InterPro" id="IPR052967">
    <property type="entry name" value="Stress_Response_Assoc"/>
</dbReference>
<dbReference type="Pfam" id="PF09557">
    <property type="entry name" value="DUF2382"/>
    <property type="match status" value="1"/>
</dbReference>
<evidence type="ECO:0000313" key="5">
    <source>
        <dbReference type="Proteomes" id="UP001597109"/>
    </source>
</evidence>
<dbReference type="InterPro" id="IPR025889">
    <property type="entry name" value="GSP17M-like_dom"/>
</dbReference>
<feature type="region of interest" description="Disordered" evidence="1">
    <location>
        <begin position="116"/>
        <end position="177"/>
    </location>
</feature>
<name>A0ABW3LAP8_9BACL</name>
<feature type="domain" description="General stress protein 17M-like" evidence="3">
    <location>
        <begin position="11"/>
        <end position="102"/>
    </location>
</feature>
<evidence type="ECO:0000259" key="3">
    <source>
        <dbReference type="Pfam" id="PF11181"/>
    </source>
</evidence>
<dbReference type="Pfam" id="PF11181">
    <property type="entry name" value="YflT"/>
    <property type="match status" value="1"/>
</dbReference>
<reference evidence="5" key="1">
    <citation type="journal article" date="2019" name="Int. J. Syst. Evol. Microbiol.">
        <title>The Global Catalogue of Microorganisms (GCM) 10K type strain sequencing project: providing services to taxonomists for standard genome sequencing and annotation.</title>
        <authorList>
            <consortium name="The Broad Institute Genomics Platform"/>
            <consortium name="The Broad Institute Genome Sequencing Center for Infectious Disease"/>
            <person name="Wu L."/>
            <person name="Ma J."/>
        </authorList>
    </citation>
    <scope>NUCLEOTIDE SEQUENCE [LARGE SCALE GENOMIC DNA]</scope>
    <source>
        <strain evidence="5">CCUG 56756</strain>
    </source>
</reference>
<dbReference type="Proteomes" id="UP001597109">
    <property type="component" value="Unassembled WGS sequence"/>
</dbReference>
<dbReference type="PANTHER" id="PTHR38463">
    <property type="entry name" value="STRESS RESPONSE PROTEIN YSNF"/>
    <property type="match status" value="1"/>
</dbReference>
<evidence type="ECO:0000256" key="1">
    <source>
        <dbReference type="SAM" id="MobiDB-lite"/>
    </source>
</evidence>
<evidence type="ECO:0000259" key="2">
    <source>
        <dbReference type="Pfam" id="PF09557"/>
    </source>
</evidence>
<organism evidence="4 5">
    <name type="scientific">Metaplanococcus flavidus</name>
    <dbReference type="NCBI Taxonomy" id="569883"/>
    <lineage>
        <taxon>Bacteria</taxon>
        <taxon>Bacillati</taxon>
        <taxon>Bacillota</taxon>
        <taxon>Bacilli</taxon>
        <taxon>Bacillales</taxon>
        <taxon>Caryophanaceae</taxon>
        <taxon>Metaplanococcus</taxon>
    </lineage>
</organism>
<sequence>MDQKGNKRFGFFGGQMEVQENIEQLKSDGYPTDNMYVIAKDNEQINALRSYSDVHFSTEQDGEWIEKFKEMFSGNHTLKNVFEEMGFSREEAEDYNRRIENGEIFLFADDEVYTESDRKGTALSTDETYREDEKYTDTHNVSDSAGVGSSFNRDNDFQEPAKMSRKERRKKLSGTEEESLLLHEEQLAVNKERVQTGEVNVSKRIVEEQEQMDVPVERDDVVVERRPMMDNGNGDAEIKKEPYQVGDELHIPVVEERLVVTKKEVVTEEIVVTKRKISDTEHISETLRREEVDIDENNLPANDRKK</sequence>
<dbReference type="NCBIfam" id="TIGR02271">
    <property type="entry name" value="YsnF/AvaK domain"/>
    <property type="match status" value="1"/>
</dbReference>
<feature type="compositionally biased region" description="Basic and acidic residues" evidence="1">
    <location>
        <begin position="127"/>
        <end position="137"/>
    </location>
</feature>
<feature type="compositionally biased region" description="Polar residues" evidence="1">
    <location>
        <begin position="138"/>
        <end position="152"/>
    </location>
</feature>
<gene>
    <name evidence="4" type="ORF">ACFQ1X_03945</name>
</gene>
<accession>A0ABW3LAP8</accession>
<keyword evidence="5" id="KW-1185">Reference proteome</keyword>